<proteinExistence type="predicted"/>
<dbReference type="EMBL" id="JACVVK020000146">
    <property type="protein sequence ID" value="KAK7488805.1"/>
    <property type="molecule type" value="Genomic_DNA"/>
</dbReference>
<reference evidence="1 2" key="1">
    <citation type="journal article" date="2023" name="Sci. Data">
        <title>Genome assembly of the Korean intertidal mud-creeper Batillaria attramentaria.</title>
        <authorList>
            <person name="Patra A.K."/>
            <person name="Ho P.T."/>
            <person name="Jun S."/>
            <person name="Lee S.J."/>
            <person name="Kim Y."/>
            <person name="Won Y.J."/>
        </authorList>
    </citation>
    <scope>NUCLEOTIDE SEQUENCE [LARGE SCALE GENOMIC DNA]</scope>
    <source>
        <strain evidence="1">Wonlab-2016</strain>
    </source>
</reference>
<sequence>MGLIQGGIFLNPTSVASQLSVTMPAVIQHIREERLGLELTTCYVSRSRDEKSVFNDFRMANFHYEVGNASYSGVLSHPLLTAAFRRIVPAQQKPGVTLPETVFTRQPT</sequence>
<name>A0ABD0KNK0_9CAEN</name>
<comment type="caution">
    <text evidence="1">The sequence shown here is derived from an EMBL/GenBank/DDBJ whole genome shotgun (WGS) entry which is preliminary data.</text>
</comment>
<protein>
    <submittedName>
        <fullName evidence="1">Uncharacterized protein</fullName>
    </submittedName>
</protein>
<organism evidence="1 2">
    <name type="scientific">Batillaria attramentaria</name>
    <dbReference type="NCBI Taxonomy" id="370345"/>
    <lineage>
        <taxon>Eukaryota</taxon>
        <taxon>Metazoa</taxon>
        <taxon>Spiralia</taxon>
        <taxon>Lophotrochozoa</taxon>
        <taxon>Mollusca</taxon>
        <taxon>Gastropoda</taxon>
        <taxon>Caenogastropoda</taxon>
        <taxon>Sorbeoconcha</taxon>
        <taxon>Cerithioidea</taxon>
        <taxon>Batillariidae</taxon>
        <taxon>Batillaria</taxon>
    </lineage>
</organism>
<dbReference type="Proteomes" id="UP001519460">
    <property type="component" value="Unassembled WGS sequence"/>
</dbReference>
<evidence type="ECO:0000313" key="1">
    <source>
        <dbReference type="EMBL" id="KAK7488805.1"/>
    </source>
</evidence>
<keyword evidence="2" id="KW-1185">Reference proteome</keyword>
<accession>A0ABD0KNK0</accession>
<dbReference type="AlphaFoldDB" id="A0ABD0KNK0"/>
<evidence type="ECO:0000313" key="2">
    <source>
        <dbReference type="Proteomes" id="UP001519460"/>
    </source>
</evidence>
<gene>
    <name evidence="1" type="ORF">BaRGS_00019940</name>
</gene>